<sequence>MTALHVWINDLSKALESGEKFPPLLGINTGRGKLKNSRKGIASVFESHLKELNAPFLEVPNEDGWFLVTKEAA</sequence>
<keyword evidence="3" id="KW-1185">Reference proteome</keyword>
<dbReference type="PROSITE" id="PS50828">
    <property type="entry name" value="SMR"/>
    <property type="match status" value="1"/>
</dbReference>
<evidence type="ECO:0000313" key="3">
    <source>
        <dbReference type="Proteomes" id="UP000265520"/>
    </source>
</evidence>
<reference evidence="2 3" key="1">
    <citation type="journal article" date="2018" name="Front. Plant Sci.">
        <title>Red Clover (Trifolium pratense) and Zigzag Clover (T. medium) - A Picture of Genomic Similarities and Differences.</title>
        <authorList>
            <person name="Dluhosova J."/>
            <person name="Istvanek J."/>
            <person name="Nedelnik J."/>
            <person name="Repkova J."/>
        </authorList>
    </citation>
    <scope>NUCLEOTIDE SEQUENCE [LARGE SCALE GENOMIC DNA]</scope>
    <source>
        <strain evidence="3">cv. 10/8</strain>
        <tissue evidence="2">Leaf</tissue>
    </source>
</reference>
<dbReference type="EMBL" id="LXQA010268952">
    <property type="protein sequence ID" value="MCI39577.1"/>
    <property type="molecule type" value="Genomic_DNA"/>
</dbReference>
<proteinExistence type="predicted"/>
<accession>A0A392RTV7</accession>
<dbReference type="InterPro" id="IPR002625">
    <property type="entry name" value="Smr_dom"/>
</dbReference>
<evidence type="ECO:0000259" key="1">
    <source>
        <dbReference type="PROSITE" id="PS50828"/>
    </source>
</evidence>
<dbReference type="AlphaFoldDB" id="A0A392RTV7"/>
<comment type="caution">
    <text evidence="2">The sequence shown here is derived from an EMBL/GenBank/DDBJ whole genome shotgun (WGS) entry which is preliminary data.</text>
</comment>
<feature type="non-terminal residue" evidence="2">
    <location>
        <position position="73"/>
    </location>
</feature>
<evidence type="ECO:0000313" key="2">
    <source>
        <dbReference type="EMBL" id="MCI39577.1"/>
    </source>
</evidence>
<protein>
    <submittedName>
        <fullName evidence="2">Pentatricopeptide repeat-containing protein chloroplastic-like</fullName>
    </submittedName>
</protein>
<dbReference type="Proteomes" id="UP000265520">
    <property type="component" value="Unassembled WGS sequence"/>
</dbReference>
<name>A0A392RTV7_9FABA</name>
<organism evidence="2 3">
    <name type="scientific">Trifolium medium</name>
    <dbReference type="NCBI Taxonomy" id="97028"/>
    <lineage>
        <taxon>Eukaryota</taxon>
        <taxon>Viridiplantae</taxon>
        <taxon>Streptophyta</taxon>
        <taxon>Embryophyta</taxon>
        <taxon>Tracheophyta</taxon>
        <taxon>Spermatophyta</taxon>
        <taxon>Magnoliopsida</taxon>
        <taxon>eudicotyledons</taxon>
        <taxon>Gunneridae</taxon>
        <taxon>Pentapetalae</taxon>
        <taxon>rosids</taxon>
        <taxon>fabids</taxon>
        <taxon>Fabales</taxon>
        <taxon>Fabaceae</taxon>
        <taxon>Papilionoideae</taxon>
        <taxon>50 kb inversion clade</taxon>
        <taxon>NPAAA clade</taxon>
        <taxon>Hologalegina</taxon>
        <taxon>IRL clade</taxon>
        <taxon>Trifolieae</taxon>
        <taxon>Trifolium</taxon>
    </lineage>
</organism>
<feature type="domain" description="Smr" evidence="1">
    <location>
        <begin position="1"/>
        <end position="73"/>
    </location>
</feature>